<protein>
    <recommendedName>
        <fullName evidence="1">diguanylate cyclase</fullName>
        <ecNumber evidence="1">2.7.7.65</ecNumber>
    </recommendedName>
</protein>
<gene>
    <name evidence="5" type="ORF">ACFOOG_04280</name>
</gene>
<dbReference type="SMART" id="SM00267">
    <property type="entry name" value="GGDEF"/>
    <property type="match status" value="1"/>
</dbReference>
<dbReference type="InterPro" id="IPR000160">
    <property type="entry name" value="GGDEF_dom"/>
</dbReference>
<dbReference type="Gene3D" id="3.30.70.270">
    <property type="match status" value="1"/>
</dbReference>
<feature type="transmembrane region" description="Helical" evidence="3">
    <location>
        <begin position="100"/>
        <end position="126"/>
    </location>
</feature>
<proteinExistence type="predicted"/>
<feature type="transmembrane region" description="Helical" evidence="3">
    <location>
        <begin position="68"/>
        <end position="88"/>
    </location>
</feature>
<dbReference type="InterPro" id="IPR029787">
    <property type="entry name" value="Nucleotide_cyclase"/>
</dbReference>
<keyword evidence="6" id="KW-1185">Reference proteome</keyword>
<dbReference type="RefSeq" id="WP_380693736.1">
    <property type="nucleotide sequence ID" value="NZ_JBHRYR010000002.1"/>
</dbReference>
<evidence type="ECO:0000256" key="3">
    <source>
        <dbReference type="SAM" id="Phobius"/>
    </source>
</evidence>
<name>A0ABV7ZXI2_9GAMM</name>
<dbReference type="InterPro" id="IPR050469">
    <property type="entry name" value="Diguanylate_Cyclase"/>
</dbReference>
<feature type="transmembrane region" description="Helical" evidence="3">
    <location>
        <begin position="133"/>
        <end position="155"/>
    </location>
</feature>
<keyword evidence="5" id="KW-0548">Nucleotidyltransferase</keyword>
<evidence type="ECO:0000259" key="4">
    <source>
        <dbReference type="PROSITE" id="PS50887"/>
    </source>
</evidence>
<evidence type="ECO:0000256" key="2">
    <source>
        <dbReference type="ARBA" id="ARBA00034247"/>
    </source>
</evidence>
<feature type="transmembrane region" description="Helical" evidence="3">
    <location>
        <begin position="37"/>
        <end position="56"/>
    </location>
</feature>
<evidence type="ECO:0000256" key="1">
    <source>
        <dbReference type="ARBA" id="ARBA00012528"/>
    </source>
</evidence>
<sequence>MTSIHTEHFPRKVSILFHVVAILPLGGFMLYHGVWGSVTLGVFLGIALATVALSLLQELRHKDSLPFRQMFVLTCSAAIVYACYQVGLRGLIYSFPMASVFFFTFTLRQGILTGTVFSIACLVAAANVEPTMLVLRFAIGVTISMVFAAIFAFIVERQKFELAEQAATDTLTGALNRKRLAETLERAIHLSARSEVPDTLLLLDLDHFKTVNDRKGHLAGDAVLVQFTQLVQERIRASDQLFRFGGEEFLLLLPQTAQAEAFALAESLREKIASELSVDDMAVTCSIGVSQWRPGDTVESWLKSCDVVLYAAKDQGRNTTVARPVAA</sequence>
<dbReference type="PANTHER" id="PTHR45138:SF9">
    <property type="entry name" value="DIGUANYLATE CYCLASE DGCM-RELATED"/>
    <property type="match status" value="1"/>
</dbReference>
<dbReference type="EC" id="2.7.7.65" evidence="1"/>
<organism evidence="5 6">
    <name type="scientific">Saccharospirillum mangrovi</name>
    <dbReference type="NCBI Taxonomy" id="2161747"/>
    <lineage>
        <taxon>Bacteria</taxon>
        <taxon>Pseudomonadati</taxon>
        <taxon>Pseudomonadota</taxon>
        <taxon>Gammaproteobacteria</taxon>
        <taxon>Oceanospirillales</taxon>
        <taxon>Saccharospirillaceae</taxon>
        <taxon>Saccharospirillum</taxon>
    </lineage>
</organism>
<feature type="transmembrane region" description="Helical" evidence="3">
    <location>
        <begin position="12"/>
        <end position="31"/>
    </location>
</feature>
<keyword evidence="3" id="KW-0812">Transmembrane</keyword>
<accession>A0ABV7ZXI2</accession>
<reference evidence="6" key="1">
    <citation type="journal article" date="2019" name="Int. J. Syst. Evol. Microbiol.">
        <title>The Global Catalogue of Microorganisms (GCM) 10K type strain sequencing project: providing services to taxonomists for standard genome sequencing and annotation.</title>
        <authorList>
            <consortium name="The Broad Institute Genomics Platform"/>
            <consortium name="The Broad Institute Genome Sequencing Center for Infectious Disease"/>
            <person name="Wu L."/>
            <person name="Ma J."/>
        </authorList>
    </citation>
    <scope>NUCLEOTIDE SEQUENCE [LARGE SCALE GENOMIC DNA]</scope>
    <source>
        <strain evidence="6">IBRC 10765</strain>
    </source>
</reference>
<feature type="domain" description="GGDEF" evidence="4">
    <location>
        <begin position="196"/>
        <end position="325"/>
    </location>
</feature>
<comment type="catalytic activity">
    <reaction evidence="2">
        <text>2 GTP = 3',3'-c-di-GMP + 2 diphosphate</text>
        <dbReference type="Rhea" id="RHEA:24898"/>
        <dbReference type="ChEBI" id="CHEBI:33019"/>
        <dbReference type="ChEBI" id="CHEBI:37565"/>
        <dbReference type="ChEBI" id="CHEBI:58805"/>
        <dbReference type="EC" id="2.7.7.65"/>
    </reaction>
</comment>
<dbReference type="NCBIfam" id="TIGR00254">
    <property type="entry name" value="GGDEF"/>
    <property type="match status" value="1"/>
</dbReference>
<dbReference type="EMBL" id="JBHRYR010000002">
    <property type="protein sequence ID" value="MFC3852046.1"/>
    <property type="molecule type" value="Genomic_DNA"/>
</dbReference>
<evidence type="ECO:0000313" key="6">
    <source>
        <dbReference type="Proteomes" id="UP001595617"/>
    </source>
</evidence>
<dbReference type="PROSITE" id="PS50887">
    <property type="entry name" value="GGDEF"/>
    <property type="match status" value="1"/>
</dbReference>
<dbReference type="Pfam" id="PF00990">
    <property type="entry name" value="GGDEF"/>
    <property type="match status" value="1"/>
</dbReference>
<comment type="caution">
    <text evidence="5">The sequence shown here is derived from an EMBL/GenBank/DDBJ whole genome shotgun (WGS) entry which is preliminary data.</text>
</comment>
<dbReference type="SUPFAM" id="SSF55073">
    <property type="entry name" value="Nucleotide cyclase"/>
    <property type="match status" value="1"/>
</dbReference>
<dbReference type="PANTHER" id="PTHR45138">
    <property type="entry name" value="REGULATORY COMPONENTS OF SENSORY TRANSDUCTION SYSTEM"/>
    <property type="match status" value="1"/>
</dbReference>
<keyword evidence="5" id="KW-0808">Transferase</keyword>
<keyword evidence="3" id="KW-0472">Membrane</keyword>
<dbReference type="GO" id="GO:0052621">
    <property type="term" value="F:diguanylate cyclase activity"/>
    <property type="evidence" value="ECO:0007669"/>
    <property type="project" value="UniProtKB-EC"/>
</dbReference>
<dbReference type="CDD" id="cd01949">
    <property type="entry name" value="GGDEF"/>
    <property type="match status" value="1"/>
</dbReference>
<dbReference type="InterPro" id="IPR043128">
    <property type="entry name" value="Rev_trsase/Diguanyl_cyclase"/>
</dbReference>
<keyword evidence="3" id="KW-1133">Transmembrane helix</keyword>
<evidence type="ECO:0000313" key="5">
    <source>
        <dbReference type="EMBL" id="MFC3852046.1"/>
    </source>
</evidence>
<dbReference type="Proteomes" id="UP001595617">
    <property type="component" value="Unassembled WGS sequence"/>
</dbReference>